<protein>
    <recommendedName>
        <fullName evidence="1">Methyltransferase type 11 domain-containing protein</fullName>
    </recommendedName>
</protein>
<dbReference type="Gene3D" id="3.40.50.150">
    <property type="entry name" value="Vaccinia Virus protein VP39"/>
    <property type="match status" value="1"/>
</dbReference>
<dbReference type="SUPFAM" id="SSF53335">
    <property type="entry name" value="S-adenosyl-L-methionine-dependent methyltransferases"/>
    <property type="match status" value="1"/>
</dbReference>
<dbReference type="InterPro" id="IPR029063">
    <property type="entry name" value="SAM-dependent_MTases_sf"/>
</dbReference>
<dbReference type="EMBL" id="MFPS01000007">
    <property type="protein sequence ID" value="OGH59409.1"/>
    <property type="molecule type" value="Genomic_DNA"/>
</dbReference>
<dbReference type="GO" id="GO:0008757">
    <property type="term" value="F:S-adenosylmethionine-dependent methyltransferase activity"/>
    <property type="evidence" value="ECO:0007669"/>
    <property type="project" value="InterPro"/>
</dbReference>
<sequence>MEGKQFFTTQFGEKIELIPGYGDSTGFNKKKALAGKKLNEVYERLHYVEGSSINIEVDNFGRDVITYALLMDFLEDNGLLPKEGYNRSIDIGGREGIHAALFRAQHSKYAVSADLMDGNDPDFAEKMKKIIQNQKKHKWGEMLLEDNPITAPILGKLFPGKKSRRHMTMCGVEPSKKNFYNFNFKREADVDKFMVGDFLNTSVDGKFDMATCFLALCLIDYKKLVEKVSSMLEPGGVFAFFERYTWGPGPVTGLSGDFPYFEKRMTLEDIKKYYQEFKPDELEYVEKLYNHHDPTRTSIKQYVDHSYDAGLNLIAFKPLVVPFLSDTIDETYKPGDPINRDINAKEVLRDINHFRADIDLRDLFTSYFMMAFKKV</sequence>
<evidence type="ECO:0000313" key="2">
    <source>
        <dbReference type="EMBL" id="OGH59409.1"/>
    </source>
</evidence>
<proteinExistence type="predicted"/>
<comment type="caution">
    <text evidence="2">The sequence shown here is derived from an EMBL/GenBank/DDBJ whole genome shotgun (WGS) entry which is preliminary data.</text>
</comment>
<gene>
    <name evidence="2" type="ORF">A2725_01105</name>
</gene>
<reference evidence="2 3" key="1">
    <citation type="journal article" date="2016" name="Nat. Commun.">
        <title>Thousands of microbial genomes shed light on interconnected biogeochemical processes in an aquifer system.</title>
        <authorList>
            <person name="Anantharaman K."/>
            <person name="Brown C.T."/>
            <person name="Hug L.A."/>
            <person name="Sharon I."/>
            <person name="Castelle C.J."/>
            <person name="Probst A.J."/>
            <person name="Thomas B.C."/>
            <person name="Singh A."/>
            <person name="Wilkins M.J."/>
            <person name="Karaoz U."/>
            <person name="Brodie E.L."/>
            <person name="Williams K.H."/>
            <person name="Hubbard S.S."/>
            <person name="Banfield J.F."/>
        </authorList>
    </citation>
    <scope>NUCLEOTIDE SEQUENCE [LARGE SCALE GENOMIC DNA]</scope>
</reference>
<feature type="domain" description="Methyltransferase type 11" evidence="1">
    <location>
        <begin position="165"/>
        <end position="240"/>
    </location>
</feature>
<evidence type="ECO:0000313" key="3">
    <source>
        <dbReference type="Proteomes" id="UP000177067"/>
    </source>
</evidence>
<evidence type="ECO:0000259" key="1">
    <source>
        <dbReference type="Pfam" id="PF08241"/>
    </source>
</evidence>
<dbReference type="InterPro" id="IPR013216">
    <property type="entry name" value="Methyltransf_11"/>
</dbReference>
<dbReference type="Proteomes" id="UP000177067">
    <property type="component" value="Unassembled WGS sequence"/>
</dbReference>
<dbReference type="Pfam" id="PF08241">
    <property type="entry name" value="Methyltransf_11"/>
    <property type="match status" value="1"/>
</dbReference>
<name>A0A1F6LJ97_9BACT</name>
<accession>A0A1F6LJ97</accession>
<organism evidence="2 3">
    <name type="scientific">Candidatus Magasanikbacteria bacterium RIFCSPHIGHO2_01_FULL_33_34</name>
    <dbReference type="NCBI Taxonomy" id="1798671"/>
    <lineage>
        <taxon>Bacteria</taxon>
        <taxon>Candidatus Magasanikiibacteriota</taxon>
    </lineage>
</organism>
<dbReference type="AlphaFoldDB" id="A0A1F6LJ97"/>